<evidence type="ECO:0000313" key="2">
    <source>
        <dbReference type="EMBL" id="SVA08438.1"/>
    </source>
</evidence>
<feature type="domain" description="Beta-lactamase-related" evidence="1">
    <location>
        <begin position="45"/>
        <end position="412"/>
    </location>
</feature>
<dbReference type="InterPro" id="IPR050789">
    <property type="entry name" value="Diverse_Enzym_Activities"/>
</dbReference>
<dbReference type="SUPFAM" id="SSF56601">
    <property type="entry name" value="beta-lactamase/transpeptidase-like"/>
    <property type="match status" value="1"/>
</dbReference>
<name>A0A381SYN9_9ZZZZ</name>
<accession>A0A381SYN9</accession>
<dbReference type="AlphaFoldDB" id="A0A381SYN9"/>
<dbReference type="PANTHER" id="PTHR43283">
    <property type="entry name" value="BETA-LACTAMASE-RELATED"/>
    <property type="match status" value="1"/>
</dbReference>
<dbReference type="InterPro" id="IPR012338">
    <property type="entry name" value="Beta-lactam/transpept-like"/>
</dbReference>
<dbReference type="PANTHER" id="PTHR43283:SF3">
    <property type="entry name" value="BETA-LACTAMASE FAMILY PROTEIN (AFU_ORTHOLOGUE AFUA_5G07500)"/>
    <property type="match status" value="1"/>
</dbReference>
<organism evidence="2">
    <name type="scientific">marine metagenome</name>
    <dbReference type="NCBI Taxonomy" id="408172"/>
    <lineage>
        <taxon>unclassified sequences</taxon>
        <taxon>metagenomes</taxon>
        <taxon>ecological metagenomes</taxon>
    </lineage>
</organism>
<proteinExistence type="predicted"/>
<dbReference type="Pfam" id="PF00144">
    <property type="entry name" value="Beta-lactamase"/>
    <property type="match status" value="1"/>
</dbReference>
<sequence>MHLYLKIAFVTAFVLITEPLVAQRLVPAQPEIVGMSSERLERLTETLQDYVDDNRLAGAVALVVRRGKIAYLEAIGFRDKETDAPMLTDTIFRIASQTKALVSVGVMILQEEGELLITDSVGKYLPEFMHTTVAELNDRESYSVVAANRPITIQDLLTHTAGISYGSGPAAREWEEAAITGWYFANRSESVSEVMNRLAKLPFDAHPGEQWIYGYNTDILGVLIEQISGQTLADFLNERLFQPLQLQDSHFFLPPEKIDRLATVYSSTDDGSVDRAPGPGHKAAIPNYGYRCVECANQGSYINGPRKSFSGGAGLLSTATDYATFLQMLLNGGALQGKRILTRKTVELMTVDHTGDIAYQPGQGFGLGFSIMQDPAATGLPSSVGEYGWGGAYHSTYWVDPVEELVVVYMTQLIPAIDIDDHGKLRTLIYQSIID</sequence>
<protein>
    <recommendedName>
        <fullName evidence="1">Beta-lactamase-related domain-containing protein</fullName>
    </recommendedName>
</protein>
<dbReference type="InterPro" id="IPR001466">
    <property type="entry name" value="Beta-lactam-related"/>
</dbReference>
<gene>
    <name evidence="2" type="ORF">METZ01_LOCUS61292</name>
</gene>
<dbReference type="EMBL" id="UINC01003688">
    <property type="protein sequence ID" value="SVA08438.1"/>
    <property type="molecule type" value="Genomic_DNA"/>
</dbReference>
<evidence type="ECO:0000259" key="1">
    <source>
        <dbReference type="Pfam" id="PF00144"/>
    </source>
</evidence>
<reference evidence="2" key="1">
    <citation type="submission" date="2018-05" db="EMBL/GenBank/DDBJ databases">
        <authorList>
            <person name="Lanie J.A."/>
            <person name="Ng W.-L."/>
            <person name="Kazmierczak K.M."/>
            <person name="Andrzejewski T.M."/>
            <person name="Davidsen T.M."/>
            <person name="Wayne K.J."/>
            <person name="Tettelin H."/>
            <person name="Glass J.I."/>
            <person name="Rusch D."/>
            <person name="Podicherti R."/>
            <person name="Tsui H.-C.T."/>
            <person name="Winkler M.E."/>
        </authorList>
    </citation>
    <scope>NUCLEOTIDE SEQUENCE</scope>
</reference>
<dbReference type="Gene3D" id="3.40.710.10">
    <property type="entry name" value="DD-peptidase/beta-lactamase superfamily"/>
    <property type="match status" value="1"/>
</dbReference>